<evidence type="ECO:0000313" key="2">
    <source>
        <dbReference type="EMBL" id="KAJ7371774.1"/>
    </source>
</evidence>
<dbReference type="AlphaFoldDB" id="A0A9X0CSF2"/>
<sequence length="193" mass="22227">MAYVSPEHSQISPFNILLGTISSQLSRENIRKIKVQLRGHINKELLSKLKGGFDVMHILQDRGLVAEKKLSFLRKLLQECELFALIELLDEYKQAVHVMNGKSKEGGNSAITTRRINTLQRLMGRQLEELANCSAMSNDLSKTLEEKQMLLDSQKEIMIIGQEAIDNIEEQREMVRARKERDRRESARKRSHV</sequence>
<dbReference type="PROSITE" id="PS50168">
    <property type="entry name" value="DED"/>
    <property type="match status" value="1"/>
</dbReference>
<proteinExistence type="predicted"/>
<dbReference type="EMBL" id="MU826842">
    <property type="protein sequence ID" value="KAJ7371774.1"/>
    <property type="molecule type" value="Genomic_DNA"/>
</dbReference>
<protein>
    <recommendedName>
        <fullName evidence="1">DED domain-containing protein</fullName>
    </recommendedName>
</protein>
<dbReference type="InterPro" id="IPR011029">
    <property type="entry name" value="DEATH-like_dom_sf"/>
</dbReference>
<dbReference type="Gene3D" id="1.10.533.10">
    <property type="entry name" value="Death Domain, Fas"/>
    <property type="match status" value="1"/>
</dbReference>
<feature type="domain" description="DED" evidence="1">
    <location>
        <begin position="13"/>
        <end position="91"/>
    </location>
</feature>
<comment type="caution">
    <text evidence="2">The sequence shown here is derived from an EMBL/GenBank/DDBJ whole genome shotgun (WGS) entry which is preliminary data.</text>
</comment>
<evidence type="ECO:0000259" key="1">
    <source>
        <dbReference type="PROSITE" id="PS50168"/>
    </source>
</evidence>
<dbReference type="SUPFAM" id="SSF47986">
    <property type="entry name" value="DEATH domain"/>
    <property type="match status" value="1"/>
</dbReference>
<keyword evidence="3" id="KW-1185">Reference proteome</keyword>
<dbReference type="Pfam" id="PF01335">
    <property type="entry name" value="DED"/>
    <property type="match status" value="1"/>
</dbReference>
<dbReference type="GO" id="GO:0042981">
    <property type="term" value="P:regulation of apoptotic process"/>
    <property type="evidence" value="ECO:0007669"/>
    <property type="project" value="InterPro"/>
</dbReference>
<evidence type="ECO:0000313" key="3">
    <source>
        <dbReference type="Proteomes" id="UP001163046"/>
    </source>
</evidence>
<gene>
    <name evidence="2" type="ORF">OS493_023112</name>
</gene>
<dbReference type="OrthoDB" id="342730at2759"/>
<dbReference type="InterPro" id="IPR001875">
    <property type="entry name" value="DED_dom"/>
</dbReference>
<organism evidence="2 3">
    <name type="scientific">Desmophyllum pertusum</name>
    <dbReference type="NCBI Taxonomy" id="174260"/>
    <lineage>
        <taxon>Eukaryota</taxon>
        <taxon>Metazoa</taxon>
        <taxon>Cnidaria</taxon>
        <taxon>Anthozoa</taxon>
        <taxon>Hexacorallia</taxon>
        <taxon>Scleractinia</taxon>
        <taxon>Caryophylliina</taxon>
        <taxon>Caryophylliidae</taxon>
        <taxon>Desmophyllum</taxon>
    </lineage>
</organism>
<dbReference type="Proteomes" id="UP001163046">
    <property type="component" value="Unassembled WGS sequence"/>
</dbReference>
<accession>A0A9X0CSF2</accession>
<name>A0A9X0CSF2_9CNID</name>
<reference evidence="2" key="1">
    <citation type="submission" date="2023-01" db="EMBL/GenBank/DDBJ databases">
        <title>Genome assembly of the deep-sea coral Lophelia pertusa.</title>
        <authorList>
            <person name="Herrera S."/>
            <person name="Cordes E."/>
        </authorList>
    </citation>
    <scope>NUCLEOTIDE SEQUENCE</scope>
    <source>
        <strain evidence="2">USNM1676648</strain>
        <tissue evidence="2">Polyp</tissue>
    </source>
</reference>